<organism evidence="2 3">
    <name type="scientific">Gigaspora rosea</name>
    <dbReference type="NCBI Taxonomy" id="44941"/>
    <lineage>
        <taxon>Eukaryota</taxon>
        <taxon>Fungi</taxon>
        <taxon>Fungi incertae sedis</taxon>
        <taxon>Mucoromycota</taxon>
        <taxon>Glomeromycotina</taxon>
        <taxon>Glomeromycetes</taxon>
        <taxon>Diversisporales</taxon>
        <taxon>Gigasporaceae</taxon>
        <taxon>Gigaspora</taxon>
    </lineage>
</organism>
<evidence type="ECO:0000313" key="2">
    <source>
        <dbReference type="EMBL" id="RIB14847.1"/>
    </source>
</evidence>
<evidence type="ECO:0000256" key="1">
    <source>
        <dbReference type="SAM" id="SignalP"/>
    </source>
</evidence>
<dbReference type="PROSITE" id="PS51257">
    <property type="entry name" value="PROKAR_LIPOPROTEIN"/>
    <property type="match status" value="1"/>
</dbReference>
<dbReference type="Proteomes" id="UP000266673">
    <property type="component" value="Unassembled WGS sequence"/>
</dbReference>
<sequence>MSWKYFIILFALFFLIMYVEKTHGCHPSGQGCRNYCAASITNVKWYPGILQITVNTSYPDSRIPIAPQAFGHFTFHSDDGHSGRILGEPQFVNYQHCSDVTGCQVNPYTSNWTFDARETPQNGVWYDIWIAVYWFCNWQPFGVLRIIYIIEI</sequence>
<keyword evidence="3" id="KW-1185">Reference proteome</keyword>
<protein>
    <recommendedName>
        <fullName evidence="4">Reelin domain-containing protein</fullName>
    </recommendedName>
</protein>
<reference evidence="2 3" key="1">
    <citation type="submission" date="2018-06" db="EMBL/GenBank/DDBJ databases">
        <title>Comparative genomics reveals the genomic features of Rhizophagus irregularis, R. cerebriforme, R. diaphanum and Gigaspora rosea, and their symbiotic lifestyle signature.</title>
        <authorList>
            <person name="Morin E."/>
            <person name="San Clemente H."/>
            <person name="Chen E.C.H."/>
            <person name="De La Providencia I."/>
            <person name="Hainaut M."/>
            <person name="Kuo A."/>
            <person name="Kohler A."/>
            <person name="Murat C."/>
            <person name="Tang N."/>
            <person name="Roy S."/>
            <person name="Loubradou J."/>
            <person name="Henrissat B."/>
            <person name="Grigoriev I.V."/>
            <person name="Corradi N."/>
            <person name="Roux C."/>
            <person name="Martin F.M."/>
        </authorList>
    </citation>
    <scope>NUCLEOTIDE SEQUENCE [LARGE SCALE GENOMIC DNA]</scope>
    <source>
        <strain evidence="2 3">DAOM 194757</strain>
    </source>
</reference>
<comment type="caution">
    <text evidence="2">The sequence shown here is derived from an EMBL/GenBank/DDBJ whole genome shotgun (WGS) entry which is preliminary data.</text>
</comment>
<feature type="signal peptide" evidence="1">
    <location>
        <begin position="1"/>
        <end position="24"/>
    </location>
</feature>
<dbReference type="EMBL" id="QKWP01000791">
    <property type="protein sequence ID" value="RIB14847.1"/>
    <property type="molecule type" value="Genomic_DNA"/>
</dbReference>
<feature type="chain" id="PRO_5017266814" description="Reelin domain-containing protein" evidence="1">
    <location>
        <begin position="25"/>
        <end position="152"/>
    </location>
</feature>
<proteinExistence type="predicted"/>
<evidence type="ECO:0008006" key="4">
    <source>
        <dbReference type="Google" id="ProtNLM"/>
    </source>
</evidence>
<gene>
    <name evidence="2" type="ORF">C2G38_2094705</name>
</gene>
<accession>A0A397V088</accession>
<name>A0A397V088_9GLOM</name>
<dbReference type="OrthoDB" id="2302968at2759"/>
<evidence type="ECO:0000313" key="3">
    <source>
        <dbReference type="Proteomes" id="UP000266673"/>
    </source>
</evidence>
<keyword evidence="1" id="KW-0732">Signal</keyword>
<dbReference type="AlphaFoldDB" id="A0A397V088"/>